<proteinExistence type="predicted"/>
<reference evidence="1 2" key="1">
    <citation type="submission" date="2013-08" db="EMBL/GenBank/DDBJ databases">
        <authorList>
            <person name="Weinstock G."/>
            <person name="Sodergren E."/>
            <person name="Wylie T."/>
            <person name="Fulton L."/>
            <person name="Fulton R."/>
            <person name="Fronick C."/>
            <person name="O'Laughlin M."/>
            <person name="Godfrey J."/>
            <person name="Miner T."/>
            <person name="Herter B."/>
            <person name="Appelbaum E."/>
            <person name="Cordes M."/>
            <person name="Lek S."/>
            <person name="Wollam A."/>
            <person name="Pepin K.H."/>
            <person name="Palsikar V.B."/>
            <person name="Mitreva M."/>
            <person name="Wilson R.K."/>
        </authorList>
    </citation>
    <scope>NUCLEOTIDE SEQUENCE [LARGE SCALE GENOMIC DNA]</scope>
    <source>
        <strain evidence="1 2">F0041</strain>
    </source>
</reference>
<dbReference type="HOGENOM" id="CLU_3114722_0_0_10"/>
<evidence type="ECO:0000313" key="2">
    <source>
        <dbReference type="Proteomes" id="UP000016496"/>
    </source>
</evidence>
<evidence type="ECO:0000313" key="1">
    <source>
        <dbReference type="EMBL" id="ERI86364.1"/>
    </source>
</evidence>
<organism evidence="1 2">
    <name type="scientific">Bacteroides pyogenes F0041</name>
    <dbReference type="NCBI Taxonomy" id="1321819"/>
    <lineage>
        <taxon>Bacteria</taxon>
        <taxon>Pseudomonadati</taxon>
        <taxon>Bacteroidota</taxon>
        <taxon>Bacteroidia</taxon>
        <taxon>Bacteroidales</taxon>
        <taxon>Bacteroidaceae</taxon>
        <taxon>Bacteroides</taxon>
    </lineage>
</organism>
<protein>
    <submittedName>
        <fullName evidence="1">Uncharacterized protein</fullName>
    </submittedName>
</protein>
<accession>U2C7A2</accession>
<dbReference type="EMBL" id="AWSV01000055">
    <property type="protein sequence ID" value="ERI86364.1"/>
    <property type="molecule type" value="Genomic_DNA"/>
</dbReference>
<sequence length="50" mass="5730">MFGCNLPFAQQRYQGSKLPAESVFQAESFFMDEIYIVKSKNCLTSLALNY</sequence>
<dbReference type="AlphaFoldDB" id="U2C7A2"/>
<gene>
    <name evidence="1" type="ORF">HMPREF1981_00955</name>
</gene>
<dbReference type="PATRIC" id="fig|1321819.3.peg.883"/>
<dbReference type="Proteomes" id="UP000016496">
    <property type="component" value="Unassembled WGS sequence"/>
</dbReference>
<comment type="caution">
    <text evidence="1">The sequence shown here is derived from an EMBL/GenBank/DDBJ whole genome shotgun (WGS) entry which is preliminary data.</text>
</comment>
<name>U2C7A2_9BACE</name>